<dbReference type="GO" id="GO:0030596">
    <property type="term" value="F:alpha-L-rhamnosidase activity"/>
    <property type="evidence" value="ECO:0007669"/>
    <property type="project" value="UniProtKB-EC"/>
</dbReference>
<proteinExistence type="predicted"/>
<dbReference type="Pfam" id="PF17390">
    <property type="entry name" value="Bac_rhamnosid_C"/>
    <property type="match status" value="1"/>
</dbReference>
<feature type="domain" description="Bacterial alpha-L-rhamnosidase N-terminal" evidence="6">
    <location>
        <begin position="170"/>
        <end position="341"/>
    </location>
</feature>
<evidence type="ECO:0000256" key="2">
    <source>
        <dbReference type="ARBA" id="ARBA00012652"/>
    </source>
</evidence>
<evidence type="ECO:0000313" key="10">
    <source>
        <dbReference type="Proteomes" id="UP000198510"/>
    </source>
</evidence>
<dbReference type="Gene3D" id="2.60.120.260">
    <property type="entry name" value="Galactose-binding domain-like"/>
    <property type="match status" value="2"/>
</dbReference>
<name>A0A1G9QI09_9BACT</name>
<comment type="catalytic activity">
    <reaction evidence="1">
        <text>Hydrolysis of terminal non-reducing alpha-L-rhamnose residues in alpha-L-rhamnosides.</text>
        <dbReference type="EC" id="3.2.1.40"/>
    </reaction>
</comment>
<dbReference type="InterPro" id="IPR035396">
    <property type="entry name" value="Bac_rhamnosid6H"/>
</dbReference>
<organism evidence="9 10">
    <name type="scientific">Catalinimonas alkaloidigena</name>
    <dbReference type="NCBI Taxonomy" id="1075417"/>
    <lineage>
        <taxon>Bacteria</taxon>
        <taxon>Pseudomonadati</taxon>
        <taxon>Bacteroidota</taxon>
        <taxon>Cytophagia</taxon>
        <taxon>Cytophagales</taxon>
        <taxon>Catalimonadaceae</taxon>
        <taxon>Catalinimonas</taxon>
    </lineage>
</organism>
<dbReference type="InterPro" id="IPR016007">
    <property type="entry name" value="Alpha_rhamnosid"/>
</dbReference>
<evidence type="ECO:0000313" key="9">
    <source>
        <dbReference type="EMBL" id="SDM10649.1"/>
    </source>
</evidence>
<dbReference type="PANTHER" id="PTHR33307">
    <property type="entry name" value="ALPHA-RHAMNOSIDASE (EUROFUNG)"/>
    <property type="match status" value="1"/>
</dbReference>
<dbReference type="InterPro" id="IPR013783">
    <property type="entry name" value="Ig-like_fold"/>
</dbReference>
<dbReference type="InterPro" id="IPR008902">
    <property type="entry name" value="Rhamnosid_concanavalin"/>
</dbReference>
<evidence type="ECO:0000256" key="1">
    <source>
        <dbReference type="ARBA" id="ARBA00001445"/>
    </source>
</evidence>
<dbReference type="InterPro" id="IPR008928">
    <property type="entry name" value="6-hairpin_glycosidase_sf"/>
</dbReference>
<gene>
    <name evidence="9" type="ORF">SAMN05421823_110180</name>
</gene>
<dbReference type="AlphaFoldDB" id="A0A1G9QI09"/>
<dbReference type="InterPro" id="IPR035398">
    <property type="entry name" value="Bac_rhamnosid_C"/>
</dbReference>
<evidence type="ECO:0000259" key="8">
    <source>
        <dbReference type="Pfam" id="PF17390"/>
    </source>
</evidence>
<dbReference type="Pfam" id="PF08531">
    <property type="entry name" value="Bac_rhamnosid_N"/>
    <property type="match status" value="1"/>
</dbReference>
<evidence type="ECO:0000259" key="5">
    <source>
        <dbReference type="Pfam" id="PF05592"/>
    </source>
</evidence>
<feature type="domain" description="Alpha-L-rhamnosidase C-terminal" evidence="8">
    <location>
        <begin position="817"/>
        <end position="891"/>
    </location>
</feature>
<dbReference type="Gene3D" id="1.50.10.10">
    <property type="match status" value="1"/>
</dbReference>
<keyword evidence="4" id="KW-0732">Signal</keyword>
<sequence length="931" mass="103916">MIHKTSLLTFFLCLSLALPSWAKLSVSDLVCEYKTNPLGIATEHPRLSWQLTSNKRDVLQTAYQIRVADSEAKLKSGKDLLWDSGKISSDQSLHVPYEGKPLASGQKVYWQVQTWDNQNQKSGWSPVATWEMGLLTVADWQAQWITPAWQEDLTKAEPAPYLRKEFSLGKPIKSARIYATALGLYELQLNGKKVGDEVFTPGWTNYDQILQYQVYDVTRQLQPGSNAIGAILGDGWYRGHLGWEEENRNTYGEDLALLLQLDVTYQDGSKETIITDPSWTARKGPILASDLYNGETYDARLEQKGWSQPTFSGSGWTAVKPLDHTKNTLVTSVGSPVRKVEELKPVEFITTPKGEKVFDLGQNMVGWARLNVKGQKGDKVTLTFAEVLDKEGNFYTANLRTAKNTDVYILKGDGEEVYEPHFTFHGFRYVQVQGYPGELTPDAITGIVIHSDMEPIGNFTSSDSLLNQLQSNIQWGQKGNFLDVPTDCPQRDERLGWTGDAQVFAPTACFNMNAAPFFTKWMQDFVVDQREDGSIPWVVPNMVENGGGTGWSDGFGATGWADAVIVIPWTVYQAYGDQRILETMYPTMKGWVDYMRKHAGDRYIFDYGFHFGDWLSFAEYESYNYNAPDYGYAGAHTDKDLIATAYFYHSTGILENVARLLGKDQEAQELASLRPKIKAAFNKEFMTSTGRLTSNTQTAYALALAFGLVPNELKDMAAERLAEDVRYFGHLTTGFLGTPVLCKALSDNGYPELAYQLLFNKRYPSWLYPVTQGATTIWERWDGQRPDGTFQTVGMNSFNHYAYGAIGDWMYTTVAGLQLDPEQPGYKHTIFQPTPGGDLTNATATLKTMYGEVASGWRLDGGQMTYTVEVPANTTATVVLPNATTAAVQMDGKALSSNKVAKNVTAQDDAVKVDLGSGTYVFTYPWQKAAQ</sequence>
<dbReference type="EC" id="3.2.1.40" evidence="2"/>
<feature type="domain" description="Alpha-L-rhamnosidase six-hairpin glycosidase" evidence="7">
    <location>
        <begin position="456"/>
        <end position="814"/>
    </location>
</feature>
<evidence type="ECO:0000256" key="3">
    <source>
        <dbReference type="ARBA" id="ARBA00022801"/>
    </source>
</evidence>
<dbReference type="GO" id="GO:0005975">
    <property type="term" value="P:carbohydrate metabolic process"/>
    <property type="evidence" value="ECO:0007669"/>
    <property type="project" value="InterPro"/>
</dbReference>
<evidence type="ECO:0000259" key="6">
    <source>
        <dbReference type="Pfam" id="PF08531"/>
    </source>
</evidence>
<dbReference type="RefSeq" id="WP_089686253.1">
    <property type="nucleotide sequence ID" value="NZ_FNFO01000010.1"/>
</dbReference>
<keyword evidence="3" id="KW-0378">Hydrolase</keyword>
<dbReference type="Pfam" id="PF25788">
    <property type="entry name" value="Ig_Rha78A_N"/>
    <property type="match status" value="1"/>
</dbReference>
<dbReference type="InterPro" id="IPR012341">
    <property type="entry name" value="6hp_glycosidase-like_sf"/>
</dbReference>
<feature type="domain" description="Alpha-L-rhamnosidase concanavalin-like" evidence="5">
    <location>
        <begin position="350"/>
        <end position="450"/>
    </location>
</feature>
<dbReference type="Pfam" id="PF05592">
    <property type="entry name" value="Bac_rhamnosid"/>
    <property type="match status" value="1"/>
</dbReference>
<dbReference type="InterPro" id="IPR013737">
    <property type="entry name" value="Bac_rhamnosid_N"/>
</dbReference>
<protein>
    <recommendedName>
        <fullName evidence="2">alpha-L-rhamnosidase</fullName>
        <ecNumber evidence="2">3.2.1.40</ecNumber>
    </recommendedName>
</protein>
<dbReference type="Gene3D" id="2.60.420.10">
    <property type="entry name" value="Maltose phosphorylase, domain 3"/>
    <property type="match status" value="1"/>
</dbReference>
<dbReference type="PIRSF" id="PIRSF010631">
    <property type="entry name" value="A-rhamnsds"/>
    <property type="match status" value="1"/>
</dbReference>
<dbReference type="Gene3D" id="2.60.40.10">
    <property type="entry name" value="Immunoglobulins"/>
    <property type="match status" value="1"/>
</dbReference>
<dbReference type="SUPFAM" id="SSF48208">
    <property type="entry name" value="Six-hairpin glycosidases"/>
    <property type="match status" value="1"/>
</dbReference>
<dbReference type="OrthoDB" id="9815108at2"/>
<dbReference type="STRING" id="1075417.SAMN05421823_110180"/>
<keyword evidence="10" id="KW-1185">Reference proteome</keyword>
<accession>A0A1G9QI09</accession>
<dbReference type="Pfam" id="PF17389">
    <property type="entry name" value="Bac_rhamnosid6H"/>
    <property type="match status" value="1"/>
</dbReference>
<feature type="chain" id="PRO_5011563652" description="alpha-L-rhamnosidase" evidence="4">
    <location>
        <begin position="23"/>
        <end position="931"/>
    </location>
</feature>
<dbReference type="EMBL" id="FNFO01000010">
    <property type="protein sequence ID" value="SDM10649.1"/>
    <property type="molecule type" value="Genomic_DNA"/>
</dbReference>
<dbReference type="PANTHER" id="PTHR33307:SF6">
    <property type="entry name" value="ALPHA-RHAMNOSIDASE (EUROFUNG)-RELATED"/>
    <property type="match status" value="1"/>
</dbReference>
<evidence type="ECO:0000256" key="4">
    <source>
        <dbReference type="SAM" id="SignalP"/>
    </source>
</evidence>
<reference evidence="9 10" key="1">
    <citation type="submission" date="2016-10" db="EMBL/GenBank/DDBJ databases">
        <authorList>
            <person name="de Groot N.N."/>
        </authorList>
    </citation>
    <scope>NUCLEOTIDE SEQUENCE [LARGE SCALE GENOMIC DNA]</scope>
    <source>
        <strain evidence="9 10">DSM 25186</strain>
    </source>
</reference>
<feature type="signal peptide" evidence="4">
    <location>
        <begin position="1"/>
        <end position="22"/>
    </location>
</feature>
<dbReference type="Proteomes" id="UP000198510">
    <property type="component" value="Unassembled WGS sequence"/>
</dbReference>
<evidence type="ECO:0000259" key="7">
    <source>
        <dbReference type="Pfam" id="PF17389"/>
    </source>
</evidence>